<comment type="caution">
    <text evidence="1">The sequence shown here is derived from an EMBL/GenBank/DDBJ whole genome shotgun (WGS) entry which is preliminary data.</text>
</comment>
<keyword evidence="1" id="KW-0378">Hydrolase</keyword>
<reference evidence="1" key="1">
    <citation type="submission" date="2020-07" db="EMBL/GenBank/DDBJ databases">
        <title>Multicomponent nature underlies the extraordinary mechanical properties of spider dragline silk.</title>
        <authorList>
            <person name="Kono N."/>
            <person name="Nakamura H."/>
            <person name="Mori M."/>
            <person name="Yoshida Y."/>
            <person name="Ohtoshi R."/>
            <person name="Malay A.D."/>
            <person name="Moran D.A.P."/>
            <person name="Tomita M."/>
            <person name="Numata K."/>
            <person name="Arakawa K."/>
        </authorList>
    </citation>
    <scope>NUCLEOTIDE SEQUENCE</scope>
</reference>
<sequence>MDILLQYIREIDIGQSSIGDICAAHCVLHDGTNIITVVAYISPNNTVNIIIKFLYKRLMIHGRVASAELGENYHTLLRILAGDFNVNLASEDGQLLSLLFHYKLHIVFTKNSLHSVINEAISLHVLRDLELLAHRTIKNLEKYCPSYEILPDDIVSQTRICMRTTLDL</sequence>
<dbReference type="GO" id="GO:0004386">
    <property type="term" value="F:helicase activity"/>
    <property type="evidence" value="ECO:0007669"/>
    <property type="project" value="UniProtKB-KW"/>
</dbReference>
<proteinExistence type="predicted"/>
<gene>
    <name evidence="1" type="primary">PIF1</name>
    <name evidence="1" type="ORF">TNCT_324331</name>
</gene>
<dbReference type="Proteomes" id="UP000887116">
    <property type="component" value="Unassembled WGS sequence"/>
</dbReference>
<evidence type="ECO:0000313" key="1">
    <source>
        <dbReference type="EMBL" id="GFQ78214.1"/>
    </source>
</evidence>
<keyword evidence="2" id="KW-1185">Reference proteome</keyword>
<keyword evidence="1" id="KW-0067">ATP-binding</keyword>
<name>A0A8X6KM19_TRICU</name>
<dbReference type="EMBL" id="BMAO01002094">
    <property type="protein sequence ID" value="GFQ78214.1"/>
    <property type="molecule type" value="Genomic_DNA"/>
</dbReference>
<evidence type="ECO:0000313" key="2">
    <source>
        <dbReference type="Proteomes" id="UP000887116"/>
    </source>
</evidence>
<protein>
    <submittedName>
        <fullName evidence="1">ATP-dependent DNA helicase</fullName>
    </submittedName>
</protein>
<dbReference type="AlphaFoldDB" id="A0A8X6KM19"/>
<keyword evidence="1" id="KW-0547">Nucleotide-binding</keyword>
<dbReference type="OrthoDB" id="7981625at2759"/>
<keyword evidence="1" id="KW-0347">Helicase</keyword>
<accession>A0A8X6KM19</accession>
<organism evidence="1 2">
    <name type="scientific">Trichonephila clavata</name>
    <name type="common">Joro spider</name>
    <name type="synonym">Nephila clavata</name>
    <dbReference type="NCBI Taxonomy" id="2740835"/>
    <lineage>
        <taxon>Eukaryota</taxon>
        <taxon>Metazoa</taxon>
        <taxon>Ecdysozoa</taxon>
        <taxon>Arthropoda</taxon>
        <taxon>Chelicerata</taxon>
        <taxon>Arachnida</taxon>
        <taxon>Araneae</taxon>
        <taxon>Araneomorphae</taxon>
        <taxon>Entelegynae</taxon>
        <taxon>Araneoidea</taxon>
        <taxon>Nephilidae</taxon>
        <taxon>Trichonephila</taxon>
    </lineage>
</organism>